<evidence type="ECO:0000313" key="2">
    <source>
        <dbReference type="EMBL" id="MCP3731050.1"/>
    </source>
</evidence>
<dbReference type="RefSeq" id="WP_254293276.1">
    <property type="nucleotide sequence ID" value="NZ_JAMLDX010000008.1"/>
</dbReference>
<keyword evidence="1" id="KW-1133">Transmembrane helix</keyword>
<keyword evidence="1" id="KW-0812">Transmembrane</keyword>
<accession>A0A9X2KLQ2</accession>
<feature type="transmembrane region" description="Helical" evidence="1">
    <location>
        <begin position="17"/>
        <end position="38"/>
    </location>
</feature>
<dbReference type="Proteomes" id="UP001139451">
    <property type="component" value="Unassembled WGS sequence"/>
</dbReference>
<feature type="transmembrane region" description="Helical" evidence="1">
    <location>
        <begin position="330"/>
        <end position="353"/>
    </location>
</feature>
<dbReference type="Pfam" id="PF03929">
    <property type="entry name" value="PepSY_TM"/>
    <property type="match status" value="1"/>
</dbReference>
<dbReference type="InterPro" id="IPR005625">
    <property type="entry name" value="PepSY-ass_TM"/>
</dbReference>
<gene>
    <name evidence="2" type="ORF">M9978_11485</name>
</gene>
<keyword evidence="1" id="KW-0472">Membrane</keyword>
<dbReference type="PANTHER" id="PTHR34219">
    <property type="entry name" value="IRON-REGULATED INNER MEMBRANE PROTEIN-RELATED"/>
    <property type="match status" value="1"/>
</dbReference>
<feature type="transmembrane region" description="Helical" evidence="1">
    <location>
        <begin position="143"/>
        <end position="163"/>
    </location>
</feature>
<protein>
    <submittedName>
        <fullName evidence="2">PepSY domain-containing protein</fullName>
    </submittedName>
</protein>
<evidence type="ECO:0000313" key="3">
    <source>
        <dbReference type="Proteomes" id="UP001139451"/>
    </source>
</evidence>
<reference evidence="2" key="1">
    <citation type="submission" date="2022-05" db="EMBL/GenBank/DDBJ databases">
        <title>Sphingomonas sp. strain MG17 Genome sequencing and assembly.</title>
        <authorList>
            <person name="Kim I."/>
        </authorList>
    </citation>
    <scope>NUCLEOTIDE SEQUENCE</scope>
    <source>
        <strain evidence="2">MG17</strain>
    </source>
</reference>
<feature type="transmembrane region" description="Helical" evidence="1">
    <location>
        <begin position="192"/>
        <end position="212"/>
    </location>
</feature>
<dbReference type="AlphaFoldDB" id="A0A9X2KLQ2"/>
<proteinExistence type="predicted"/>
<evidence type="ECO:0000256" key="1">
    <source>
        <dbReference type="SAM" id="Phobius"/>
    </source>
</evidence>
<comment type="caution">
    <text evidence="2">The sequence shown here is derived from an EMBL/GenBank/DDBJ whole genome shotgun (WGS) entry which is preliminary data.</text>
</comment>
<sequence length="376" mass="39436">MNAAALWRRRLLGIHRWAGILLGSHWLLLAASGCFLVVHREVEIAAVGAGAAVAPEAGVERAIAAVRLTGATPTRVMVQGDPARAYRVFADRDGDPAIVMVDAASGAVLDTTPAGGGTSRSGWVRAIYKFHQQLLLGGAGESLVGISGLFLLVTVVLGVKIGWPARRQWRATLWPRLANNPRFKLQQLHRSVGLWIAAPLMLSAVTGMATIWSSGLRAILPVATSPAAADLPGTPAISPSAAIQAARAALPQGKFSRIDLPPTGERGYVVHLRQPGEARAFLGNSRTLIDGGSGAVVQLRDTAALPWGDRVIDSLVPIHNGEWLGWAGRMVTMLTGLSLLGLAGSGVAVWALSARRKRGSQAKAVTVDFAAAESKS</sequence>
<name>A0A9X2KLQ2_9SPHN</name>
<keyword evidence="3" id="KW-1185">Reference proteome</keyword>
<dbReference type="EMBL" id="JAMLDX010000008">
    <property type="protein sequence ID" value="MCP3731050.1"/>
    <property type="molecule type" value="Genomic_DNA"/>
</dbReference>
<organism evidence="2 3">
    <name type="scientific">Sphingomonas tagetis</name>
    <dbReference type="NCBI Taxonomy" id="2949092"/>
    <lineage>
        <taxon>Bacteria</taxon>
        <taxon>Pseudomonadati</taxon>
        <taxon>Pseudomonadota</taxon>
        <taxon>Alphaproteobacteria</taxon>
        <taxon>Sphingomonadales</taxon>
        <taxon>Sphingomonadaceae</taxon>
        <taxon>Sphingomonas</taxon>
    </lineage>
</organism>